<keyword evidence="2" id="KW-1185">Reference proteome</keyword>
<proteinExistence type="predicted"/>
<dbReference type="InterPro" id="IPR055302">
    <property type="entry name" value="F-box_dom-containing"/>
</dbReference>
<gene>
    <name evidence="1" type="ORF">QYE76_000553</name>
</gene>
<evidence type="ECO:0000313" key="2">
    <source>
        <dbReference type="Proteomes" id="UP001231189"/>
    </source>
</evidence>
<reference evidence="1" key="1">
    <citation type="submission" date="2023-07" db="EMBL/GenBank/DDBJ databases">
        <title>A chromosome-level genome assembly of Lolium multiflorum.</title>
        <authorList>
            <person name="Chen Y."/>
            <person name="Copetti D."/>
            <person name="Kolliker R."/>
            <person name="Studer B."/>
        </authorList>
    </citation>
    <scope>NUCLEOTIDE SEQUENCE</scope>
    <source>
        <strain evidence="1">02402/16</strain>
        <tissue evidence="1">Leaf</tissue>
    </source>
</reference>
<sequence length="192" mass="22734">MKTLSLESVVGLTRCFPSLEKVYIEPYTRNENNEWRRKHWNLITCPDIRLKEIVLDPYLGTKSDINFASLFVMKARVLELMTFLLEPRDYNDKFLAEQRRKLQLEKRGSRGAQFHFTNDRFVRRVSDMHHVRDLDLIDPFKSMNSGCKWPAEDQACWLPAVHRGLRVFPVSFGDEYVMEVVRRGGREYSCTR</sequence>
<dbReference type="AlphaFoldDB" id="A0AAD8VYG6"/>
<organism evidence="1 2">
    <name type="scientific">Lolium multiflorum</name>
    <name type="common">Italian ryegrass</name>
    <name type="synonym">Lolium perenne subsp. multiflorum</name>
    <dbReference type="NCBI Taxonomy" id="4521"/>
    <lineage>
        <taxon>Eukaryota</taxon>
        <taxon>Viridiplantae</taxon>
        <taxon>Streptophyta</taxon>
        <taxon>Embryophyta</taxon>
        <taxon>Tracheophyta</taxon>
        <taxon>Spermatophyta</taxon>
        <taxon>Magnoliopsida</taxon>
        <taxon>Liliopsida</taxon>
        <taxon>Poales</taxon>
        <taxon>Poaceae</taxon>
        <taxon>BOP clade</taxon>
        <taxon>Pooideae</taxon>
        <taxon>Poodae</taxon>
        <taxon>Poeae</taxon>
        <taxon>Poeae Chloroplast Group 2 (Poeae type)</taxon>
        <taxon>Loliodinae</taxon>
        <taxon>Loliinae</taxon>
        <taxon>Lolium</taxon>
    </lineage>
</organism>
<comment type="caution">
    <text evidence="1">The sequence shown here is derived from an EMBL/GenBank/DDBJ whole genome shotgun (WGS) entry which is preliminary data.</text>
</comment>
<evidence type="ECO:0008006" key="3">
    <source>
        <dbReference type="Google" id="ProtNLM"/>
    </source>
</evidence>
<dbReference type="PANTHER" id="PTHR32141">
    <property type="match status" value="1"/>
</dbReference>
<name>A0AAD8VYG6_LOLMU</name>
<evidence type="ECO:0000313" key="1">
    <source>
        <dbReference type="EMBL" id="KAK1626238.1"/>
    </source>
</evidence>
<protein>
    <recommendedName>
        <fullName evidence="3">FBD domain-containing protein</fullName>
    </recommendedName>
</protein>
<accession>A0AAD8VYG6</accession>
<dbReference type="PANTHER" id="PTHR32141:SF123">
    <property type="entry name" value="F-BOX DOMAIN-CONTAINING PROTEIN"/>
    <property type="match status" value="1"/>
</dbReference>
<dbReference type="EMBL" id="JAUUTY010000005">
    <property type="protein sequence ID" value="KAK1626238.1"/>
    <property type="molecule type" value="Genomic_DNA"/>
</dbReference>
<dbReference type="Proteomes" id="UP001231189">
    <property type="component" value="Unassembled WGS sequence"/>
</dbReference>